<evidence type="ECO:0000256" key="2">
    <source>
        <dbReference type="ARBA" id="ARBA00021310"/>
    </source>
</evidence>
<protein>
    <recommendedName>
        <fullName evidence="2 7">DNA repair protein RecO</fullName>
    </recommendedName>
    <alternativeName>
        <fullName evidence="6 7">Recombination protein O</fullName>
    </alternativeName>
</protein>
<keyword evidence="4 7" id="KW-0233">DNA recombination</keyword>
<keyword evidence="5 7" id="KW-0234">DNA repair</keyword>
<comment type="function">
    <text evidence="7">Involved in DNA repair and RecF pathway recombination.</text>
</comment>
<name>A0A7C1NPY4_UNCKA</name>
<dbReference type="NCBIfam" id="TIGR00613">
    <property type="entry name" value="reco"/>
    <property type="match status" value="1"/>
</dbReference>
<dbReference type="Pfam" id="PF02565">
    <property type="entry name" value="RecO_C"/>
    <property type="match status" value="1"/>
</dbReference>
<comment type="caution">
    <text evidence="9">The sequence shown here is derived from an EMBL/GenBank/DDBJ whole genome shotgun (WGS) entry which is preliminary data.</text>
</comment>
<dbReference type="InterPro" id="IPR042242">
    <property type="entry name" value="RecO_C"/>
</dbReference>
<dbReference type="SUPFAM" id="SSF50249">
    <property type="entry name" value="Nucleic acid-binding proteins"/>
    <property type="match status" value="1"/>
</dbReference>
<dbReference type="HAMAP" id="MF_00201">
    <property type="entry name" value="RecO"/>
    <property type="match status" value="1"/>
</dbReference>
<evidence type="ECO:0000313" key="9">
    <source>
        <dbReference type="EMBL" id="HEB13789.1"/>
    </source>
</evidence>
<evidence type="ECO:0000256" key="7">
    <source>
        <dbReference type="HAMAP-Rule" id="MF_00201"/>
    </source>
</evidence>
<dbReference type="EMBL" id="DRHH01000002">
    <property type="protein sequence ID" value="HEB13789.1"/>
    <property type="molecule type" value="Genomic_DNA"/>
</dbReference>
<evidence type="ECO:0000256" key="5">
    <source>
        <dbReference type="ARBA" id="ARBA00023204"/>
    </source>
</evidence>
<accession>A0A7C1NPY4</accession>
<comment type="similarity">
    <text evidence="1 7">Belongs to the RecO family.</text>
</comment>
<dbReference type="InterPro" id="IPR022572">
    <property type="entry name" value="DNA_rep/recomb_RecO_N"/>
</dbReference>
<dbReference type="GO" id="GO:0006302">
    <property type="term" value="P:double-strand break repair"/>
    <property type="evidence" value="ECO:0007669"/>
    <property type="project" value="TreeGrafter"/>
</dbReference>
<proteinExistence type="inferred from homology"/>
<dbReference type="AlphaFoldDB" id="A0A7C1NPY4"/>
<dbReference type="GO" id="GO:0043590">
    <property type="term" value="C:bacterial nucleoid"/>
    <property type="evidence" value="ECO:0007669"/>
    <property type="project" value="TreeGrafter"/>
</dbReference>
<dbReference type="PANTHER" id="PTHR33991:SF1">
    <property type="entry name" value="DNA REPAIR PROTEIN RECO"/>
    <property type="match status" value="1"/>
</dbReference>
<dbReference type="InterPro" id="IPR037278">
    <property type="entry name" value="ARFGAP/RecO"/>
</dbReference>
<organism evidence="9">
    <name type="scientific">candidate division WWE3 bacterium</name>
    <dbReference type="NCBI Taxonomy" id="2053526"/>
    <lineage>
        <taxon>Bacteria</taxon>
        <taxon>Katanobacteria</taxon>
    </lineage>
</organism>
<dbReference type="GO" id="GO:0006310">
    <property type="term" value="P:DNA recombination"/>
    <property type="evidence" value="ECO:0007669"/>
    <property type="project" value="UniProtKB-UniRule"/>
</dbReference>
<gene>
    <name evidence="7 9" type="primary">recO</name>
    <name evidence="9" type="ORF">ENI09_00040</name>
</gene>
<dbReference type="InterPro" id="IPR003717">
    <property type="entry name" value="RecO"/>
</dbReference>
<keyword evidence="3 7" id="KW-0227">DNA damage</keyword>
<evidence type="ECO:0000259" key="8">
    <source>
        <dbReference type="Pfam" id="PF11967"/>
    </source>
</evidence>
<evidence type="ECO:0000256" key="4">
    <source>
        <dbReference type="ARBA" id="ARBA00023172"/>
    </source>
</evidence>
<dbReference type="SUPFAM" id="SSF57863">
    <property type="entry name" value="ArfGap/RecO-like zinc finger"/>
    <property type="match status" value="1"/>
</dbReference>
<dbReference type="PANTHER" id="PTHR33991">
    <property type="entry name" value="DNA REPAIR PROTEIN RECO"/>
    <property type="match status" value="1"/>
</dbReference>
<reference evidence="9" key="1">
    <citation type="journal article" date="2020" name="mSystems">
        <title>Genome- and Community-Level Interaction Insights into Carbon Utilization and Element Cycling Functions of Hydrothermarchaeota in Hydrothermal Sediment.</title>
        <authorList>
            <person name="Zhou Z."/>
            <person name="Liu Y."/>
            <person name="Xu W."/>
            <person name="Pan J."/>
            <person name="Luo Z.H."/>
            <person name="Li M."/>
        </authorList>
    </citation>
    <scope>NUCLEOTIDE SEQUENCE [LARGE SCALE GENOMIC DNA]</scope>
    <source>
        <strain evidence="9">HyVt-365</strain>
    </source>
</reference>
<evidence type="ECO:0000256" key="1">
    <source>
        <dbReference type="ARBA" id="ARBA00007452"/>
    </source>
</evidence>
<evidence type="ECO:0000256" key="6">
    <source>
        <dbReference type="ARBA" id="ARBA00033409"/>
    </source>
</evidence>
<sequence length="254" mass="29641">MPTFKEEGIVIRKKDFGEADKILTIYTRGRGRITAFAPGARKVTSRKTSATELFTHGYYFFHKGKNMDVITEWEILNTFYQLRDDLNKAALAFYMAELLNAFLVDGQPHYPTYRLFLESMSLLSRAKENHELWVRAFEVKALNHHGFGPELYQCASCTNPLSVEKYFQVSHGGTVCRDCFEDGLLLTEDQLLFIRKLARLNWNELSRLRYEDHQLIDSEKILAHYLRETLEKELSSADFVKQARREIKITARKK</sequence>
<evidence type="ECO:0000256" key="3">
    <source>
        <dbReference type="ARBA" id="ARBA00022763"/>
    </source>
</evidence>
<feature type="domain" description="DNA replication/recombination mediator RecO N-terminal" evidence="8">
    <location>
        <begin position="1"/>
        <end position="79"/>
    </location>
</feature>
<dbReference type="Gene3D" id="2.40.50.140">
    <property type="entry name" value="Nucleic acid-binding proteins"/>
    <property type="match status" value="1"/>
</dbReference>
<dbReference type="Pfam" id="PF11967">
    <property type="entry name" value="RecO_N"/>
    <property type="match status" value="1"/>
</dbReference>
<dbReference type="Gene3D" id="1.20.1440.120">
    <property type="entry name" value="Recombination protein O, C-terminal domain"/>
    <property type="match status" value="1"/>
</dbReference>
<dbReference type="InterPro" id="IPR012340">
    <property type="entry name" value="NA-bd_OB-fold"/>
</dbReference>
<dbReference type="Proteomes" id="UP000885744">
    <property type="component" value="Unassembled WGS sequence"/>
</dbReference>